<protein>
    <submittedName>
        <fullName evidence="1">Uncharacterized protein</fullName>
    </submittedName>
</protein>
<dbReference type="EMBL" id="VSRR010035372">
    <property type="protein sequence ID" value="MPC72768.1"/>
    <property type="molecule type" value="Genomic_DNA"/>
</dbReference>
<keyword evidence="2" id="KW-1185">Reference proteome</keyword>
<accession>A0A5B7HVL9</accession>
<evidence type="ECO:0000313" key="2">
    <source>
        <dbReference type="Proteomes" id="UP000324222"/>
    </source>
</evidence>
<sequence>MSGVNANSVPRLSANQCQEVPVDAQGASQCCSNQCRCHEQCPQINAIVSRFNATALRSVPRGSMLNL</sequence>
<name>A0A5B7HVL9_PORTR</name>
<evidence type="ECO:0000313" key="1">
    <source>
        <dbReference type="EMBL" id="MPC72768.1"/>
    </source>
</evidence>
<reference evidence="1 2" key="1">
    <citation type="submission" date="2019-05" db="EMBL/GenBank/DDBJ databases">
        <title>Another draft genome of Portunus trituberculatus and its Hox gene families provides insights of decapod evolution.</title>
        <authorList>
            <person name="Jeong J.-H."/>
            <person name="Song I."/>
            <person name="Kim S."/>
            <person name="Choi T."/>
            <person name="Kim D."/>
            <person name="Ryu S."/>
            <person name="Kim W."/>
        </authorList>
    </citation>
    <scope>NUCLEOTIDE SEQUENCE [LARGE SCALE GENOMIC DNA]</scope>
    <source>
        <tissue evidence="1">Muscle</tissue>
    </source>
</reference>
<comment type="caution">
    <text evidence="1">The sequence shown here is derived from an EMBL/GenBank/DDBJ whole genome shotgun (WGS) entry which is preliminary data.</text>
</comment>
<dbReference type="AlphaFoldDB" id="A0A5B7HVL9"/>
<proteinExistence type="predicted"/>
<gene>
    <name evidence="1" type="ORF">E2C01_067081</name>
</gene>
<dbReference type="Proteomes" id="UP000324222">
    <property type="component" value="Unassembled WGS sequence"/>
</dbReference>
<organism evidence="1 2">
    <name type="scientific">Portunus trituberculatus</name>
    <name type="common">Swimming crab</name>
    <name type="synonym">Neptunus trituberculatus</name>
    <dbReference type="NCBI Taxonomy" id="210409"/>
    <lineage>
        <taxon>Eukaryota</taxon>
        <taxon>Metazoa</taxon>
        <taxon>Ecdysozoa</taxon>
        <taxon>Arthropoda</taxon>
        <taxon>Crustacea</taxon>
        <taxon>Multicrustacea</taxon>
        <taxon>Malacostraca</taxon>
        <taxon>Eumalacostraca</taxon>
        <taxon>Eucarida</taxon>
        <taxon>Decapoda</taxon>
        <taxon>Pleocyemata</taxon>
        <taxon>Brachyura</taxon>
        <taxon>Eubrachyura</taxon>
        <taxon>Portunoidea</taxon>
        <taxon>Portunidae</taxon>
        <taxon>Portuninae</taxon>
        <taxon>Portunus</taxon>
    </lineage>
</organism>